<dbReference type="AlphaFoldDB" id="A0A0A8ZUC0"/>
<accession>A0A0A8ZUC0</accession>
<sequence>MSQSAGFLNCFYCWTMEYLFCAFQPWL</sequence>
<dbReference type="EMBL" id="GBRH01255499">
    <property type="protein sequence ID" value="JAD42396.1"/>
    <property type="molecule type" value="Transcribed_RNA"/>
</dbReference>
<evidence type="ECO:0000313" key="1">
    <source>
        <dbReference type="EMBL" id="JAD42396.1"/>
    </source>
</evidence>
<reference evidence="1" key="2">
    <citation type="journal article" date="2015" name="Data Brief">
        <title>Shoot transcriptome of the giant reed, Arundo donax.</title>
        <authorList>
            <person name="Barrero R.A."/>
            <person name="Guerrero F.D."/>
            <person name="Moolhuijzen P."/>
            <person name="Goolsby J.A."/>
            <person name="Tidwell J."/>
            <person name="Bellgard S.E."/>
            <person name="Bellgard M.I."/>
        </authorList>
    </citation>
    <scope>NUCLEOTIDE SEQUENCE</scope>
    <source>
        <tissue evidence="1">Shoot tissue taken approximately 20 cm above the soil surface</tissue>
    </source>
</reference>
<name>A0A0A8ZUC0_ARUDO</name>
<reference evidence="1" key="1">
    <citation type="submission" date="2014-09" db="EMBL/GenBank/DDBJ databases">
        <authorList>
            <person name="Magalhaes I.L.F."/>
            <person name="Oliveira U."/>
            <person name="Santos F.R."/>
            <person name="Vidigal T.H.D.A."/>
            <person name="Brescovit A.D."/>
            <person name="Santos A.J."/>
        </authorList>
    </citation>
    <scope>NUCLEOTIDE SEQUENCE</scope>
    <source>
        <tissue evidence="1">Shoot tissue taken approximately 20 cm above the soil surface</tissue>
    </source>
</reference>
<organism evidence="1">
    <name type="scientific">Arundo donax</name>
    <name type="common">Giant reed</name>
    <name type="synonym">Donax arundinaceus</name>
    <dbReference type="NCBI Taxonomy" id="35708"/>
    <lineage>
        <taxon>Eukaryota</taxon>
        <taxon>Viridiplantae</taxon>
        <taxon>Streptophyta</taxon>
        <taxon>Embryophyta</taxon>
        <taxon>Tracheophyta</taxon>
        <taxon>Spermatophyta</taxon>
        <taxon>Magnoliopsida</taxon>
        <taxon>Liliopsida</taxon>
        <taxon>Poales</taxon>
        <taxon>Poaceae</taxon>
        <taxon>PACMAD clade</taxon>
        <taxon>Arundinoideae</taxon>
        <taxon>Arundineae</taxon>
        <taxon>Arundo</taxon>
    </lineage>
</organism>
<protein>
    <submittedName>
        <fullName evidence="1">Uncharacterized protein</fullName>
    </submittedName>
</protein>
<proteinExistence type="predicted"/>